<gene>
    <name evidence="1" type="primary">POLX_2</name>
    <name evidence="1" type="ORF">Zm00014a_042027</name>
</gene>
<reference evidence="1" key="1">
    <citation type="journal article" date="2018" name="Nat. Genet.">
        <title>Extensive intraspecific gene order and gene structural variations between Mo17 and other maize genomes.</title>
        <authorList>
            <person name="Sun S."/>
            <person name="Zhou Y."/>
            <person name="Chen J."/>
            <person name="Shi J."/>
            <person name="Zhao H."/>
            <person name="Zhao H."/>
            <person name="Song W."/>
            <person name="Zhang M."/>
            <person name="Cui Y."/>
            <person name="Dong X."/>
            <person name="Liu H."/>
            <person name="Ma X."/>
            <person name="Jiao Y."/>
            <person name="Wang B."/>
            <person name="Wei X."/>
            <person name="Stein J.C."/>
            <person name="Glaubitz J.C."/>
            <person name="Lu F."/>
            <person name="Yu G."/>
            <person name="Liang C."/>
            <person name="Fengler K."/>
            <person name="Li B."/>
            <person name="Rafalski A."/>
            <person name="Schnable P.S."/>
            <person name="Ware D.H."/>
            <person name="Buckler E.S."/>
            <person name="Lai J."/>
        </authorList>
    </citation>
    <scope>NUCLEOTIDE SEQUENCE [LARGE SCALE GENOMIC DNA]</scope>
    <source>
        <tissue evidence="1">Seedling</tissue>
    </source>
</reference>
<proteinExistence type="predicted"/>
<name>A0A3L6DUL5_MAIZE</name>
<comment type="caution">
    <text evidence="1">The sequence shown here is derived from an EMBL/GenBank/DDBJ whole genome shotgun (WGS) entry which is preliminary data.</text>
</comment>
<accession>A0A3L6DUL5</accession>
<dbReference type="EMBL" id="NCVQ01000009">
    <property type="protein sequence ID" value="PWZ12139.1"/>
    <property type="molecule type" value="Genomic_DNA"/>
</dbReference>
<dbReference type="Proteomes" id="UP000251960">
    <property type="component" value="Chromosome 8"/>
</dbReference>
<organism evidence="1">
    <name type="scientific">Zea mays</name>
    <name type="common">Maize</name>
    <dbReference type="NCBI Taxonomy" id="4577"/>
    <lineage>
        <taxon>Eukaryota</taxon>
        <taxon>Viridiplantae</taxon>
        <taxon>Streptophyta</taxon>
        <taxon>Embryophyta</taxon>
        <taxon>Tracheophyta</taxon>
        <taxon>Spermatophyta</taxon>
        <taxon>Magnoliopsida</taxon>
        <taxon>Liliopsida</taxon>
        <taxon>Poales</taxon>
        <taxon>Poaceae</taxon>
        <taxon>PACMAD clade</taxon>
        <taxon>Panicoideae</taxon>
        <taxon>Andropogonodae</taxon>
        <taxon>Andropogoneae</taxon>
        <taxon>Tripsacinae</taxon>
        <taxon>Zea</taxon>
    </lineage>
</organism>
<evidence type="ECO:0000313" key="1">
    <source>
        <dbReference type="EMBL" id="PWZ12139.1"/>
    </source>
</evidence>
<dbReference type="AlphaFoldDB" id="A0A3L6DUL5"/>
<protein>
    <submittedName>
        <fullName evidence="1">Retrovirus-related Pol polyprotein from transposon TNT 1-94</fullName>
    </submittedName>
</protein>
<sequence length="128" mass="14478">MHETTDENVEVDVRVNIDFVTHITQLVSASVPLVSNNHSIAQDRPRRDIVLPHGYRDTDSMAHYDLIVAQETSVAFEPSSYLEVISCDNSSKCLVAMNDEFESLQKNSTWKLVELPEGKKTFKVQVDL</sequence>